<feature type="region of interest" description="Disordered" evidence="1">
    <location>
        <begin position="1"/>
        <end position="25"/>
    </location>
</feature>
<reference evidence="2" key="1">
    <citation type="submission" date="2023-06" db="EMBL/GenBank/DDBJ databases">
        <title>Black Yeasts Isolated from many extreme environments.</title>
        <authorList>
            <person name="Coleine C."/>
            <person name="Stajich J.E."/>
            <person name="Selbmann L."/>
        </authorList>
    </citation>
    <scope>NUCLEOTIDE SEQUENCE</scope>
    <source>
        <strain evidence="2">CCFEE 5200</strain>
    </source>
</reference>
<sequence length="252" mass="28645">MTKTATISSAMPPQRKPRSTTMTPPTRNAVFDFFGLPRELRDLIYQVLETTTARVKVTHKWSTKLRARAHDLPAPKMLQLSHRFSTEYRSIVQKKTTLVIEDHFGDFTRPEDITVELSRSVSTIQLVRLELYVAHTLLPADCRGGNMDCCITGRDIALHKRWIPVLLAKLPQLTSLTIHVHIPYRCGDTEKRGALVEHVSALTTLPGLEAITVIVNPGVRYEDVARWDYTCLDEQKVLTWKRTVGEFLDVEA</sequence>
<accession>A0AAN6H2V9</accession>
<dbReference type="EMBL" id="JAUJLE010000522">
    <property type="protein sequence ID" value="KAK0954053.1"/>
    <property type="molecule type" value="Genomic_DNA"/>
</dbReference>
<keyword evidence="3" id="KW-1185">Reference proteome</keyword>
<name>A0AAN6H2V9_9PEZI</name>
<evidence type="ECO:0000313" key="3">
    <source>
        <dbReference type="Proteomes" id="UP001175353"/>
    </source>
</evidence>
<evidence type="ECO:0000256" key="1">
    <source>
        <dbReference type="SAM" id="MobiDB-lite"/>
    </source>
</evidence>
<evidence type="ECO:0000313" key="2">
    <source>
        <dbReference type="EMBL" id="KAK0954053.1"/>
    </source>
</evidence>
<dbReference type="Proteomes" id="UP001175353">
    <property type="component" value="Unassembled WGS sequence"/>
</dbReference>
<feature type="compositionally biased region" description="Polar residues" evidence="1">
    <location>
        <begin position="1"/>
        <end position="11"/>
    </location>
</feature>
<dbReference type="AlphaFoldDB" id="A0AAN6H2V9"/>
<organism evidence="2 3">
    <name type="scientific">Friedmanniomyces endolithicus</name>
    <dbReference type="NCBI Taxonomy" id="329885"/>
    <lineage>
        <taxon>Eukaryota</taxon>
        <taxon>Fungi</taxon>
        <taxon>Dikarya</taxon>
        <taxon>Ascomycota</taxon>
        <taxon>Pezizomycotina</taxon>
        <taxon>Dothideomycetes</taxon>
        <taxon>Dothideomycetidae</taxon>
        <taxon>Mycosphaerellales</taxon>
        <taxon>Teratosphaeriaceae</taxon>
        <taxon>Friedmanniomyces</taxon>
    </lineage>
</organism>
<comment type="caution">
    <text evidence="2">The sequence shown here is derived from an EMBL/GenBank/DDBJ whole genome shotgun (WGS) entry which is preliminary data.</text>
</comment>
<proteinExistence type="predicted"/>
<protein>
    <submittedName>
        <fullName evidence="2">Uncharacterized protein</fullName>
    </submittedName>
</protein>
<gene>
    <name evidence="2" type="ORF">LTR91_023517</name>
</gene>